<evidence type="ECO:0000313" key="4">
    <source>
        <dbReference type="Proteomes" id="UP001221597"/>
    </source>
</evidence>
<dbReference type="InterPro" id="IPR018389">
    <property type="entry name" value="DctP_fam"/>
</dbReference>
<gene>
    <name evidence="3" type="ORF">P9989_17335</name>
</gene>
<name>A0ABY8IVB5_9BACI</name>
<protein>
    <submittedName>
        <fullName evidence="3">TRAP transporter substrate-binding protein</fullName>
    </submittedName>
</protein>
<evidence type="ECO:0000256" key="1">
    <source>
        <dbReference type="ARBA" id="ARBA00022729"/>
    </source>
</evidence>
<dbReference type="NCBIfam" id="TIGR00787">
    <property type="entry name" value="dctP"/>
    <property type="match status" value="1"/>
</dbReference>
<dbReference type="InterPro" id="IPR038404">
    <property type="entry name" value="TRAP_DctP_sf"/>
</dbReference>
<keyword evidence="1 2" id="KW-0732">Signal</keyword>
<dbReference type="EMBL" id="CP121671">
    <property type="protein sequence ID" value="WFT74114.1"/>
    <property type="molecule type" value="Genomic_DNA"/>
</dbReference>
<dbReference type="RefSeq" id="WP_283076118.1">
    <property type="nucleotide sequence ID" value="NZ_CP121671.1"/>
</dbReference>
<dbReference type="CDD" id="cd13679">
    <property type="entry name" value="PBP2_TRAP_YiaO_like"/>
    <property type="match status" value="1"/>
</dbReference>
<feature type="signal peptide" evidence="2">
    <location>
        <begin position="1"/>
        <end position="21"/>
    </location>
</feature>
<dbReference type="Gene3D" id="3.40.190.170">
    <property type="entry name" value="Bacterial extracellular solute-binding protein, family 7"/>
    <property type="match status" value="1"/>
</dbReference>
<dbReference type="Pfam" id="PF03480">
    <property type="entry name" value="DctP"/>
    <property type="match status" value="1"/>
</dbReference>
<dbReference type="PROSITE" id="PS51257">
    <property type="entry name" value="PROKAR_LIPOPROTEIN"/>
    <property type="match status" value="1"/>
</dbReference>
<reference evidence="3 4" key="1">
    <citation type="submission" date="2023-04" db="EMBL/GenBank/DDBJ databases">
        <title>Genome sequence of Halobacillus naozhouensis KACC 21980.</title>
        <authorList>
            <person name="Kim S."/>
            <person name="Heo J."/>
            <person name="Kwon S.-W."/>
        </authorList>
    </citation>
    <scope>NUCLEOTIDE SEQUENCE [LARGE SCALE GENOMIC DNA]</scope>
    <source>
        <strain evidence="3 4">KCTC 13234</strain>
    </source>
</reference>
<proteinExistence type="predicted"/>
<feature type="chain" id="PRO_5045505303" evidence="2">
    <location>
        <begin position="22"/>
        <end position="347"/>
    </location>
</feature>
<evidence type="ECO:0000313" key="3">
    <source>
        <dbReference type="EMBL" id="WFT74114.1"/>
    </source>
</evidence>
<keyword evidence="4" id="KW-1185">Reference proteome</keyword>
<dbReference type="InterPro" id="IPR004682">
    <property type="entry name" value="TRAP_DctP"/>
</dbReference>
<organism evidence="3 4">
    <name type="scientific">Halobacillus naozhouensis</name>
    <dbReference type="NCBI Taxonomy" id="554880"/>
    <lineage>
        <taxon>Bacteria</taxon>
        <taxon>Bacillati</taxon>
        <taxon>Bacillota</taxon>
        <taxon>Bacilli</taxon>
        <taxon>Bacillales</taxon>
        <taxon>Bacillaceae</taxon>
        <taxon>Halobacillus</taxon>
    </lineage>
</organism>
<dbReference type="PANTHER" id="PTHR33376:SF2">
    <property type="entry name" value="DICARBOXYLATE-BINDING PERIPLASMIC PROTEIN"/>
    <property type="match status" value="1"/>
</dbReference>
<accession>A0ABY8IVB5</accession>
<evidence type="ECO:0000256" key="2">
    <source>
        <dbReference type="SAM" id="SignalP"/>
    </source>
</evidence>
<dbReference type="Proteomes" id="UP001221597">
    <property type="component" value="Chromosome"/>
</dbReference>
<sequence length="347" mass="38673">MKKKLKGLMIGLAIPCLVVLGACGSTETSGSSETGIQERTLRAGIGLPKEHPEGQGLAKFKEIVEEKTDGKITIDAYYNAQLGDDQKMVGGLQAGTLDITIPSTSPMVGTIKQFGIFDFPFLFNSGEEADAVLDGPVGQKVLDKLPQHGLVGLAYWENGFRNLTNSVHPVDSVEDFEGLKIRTMQNEVHLDVFKKLGANPTPMPFSEVFTALEGQTIDGQENPLATILSNKFYEVQDYLSLTKHVYTPFVFLISKMTWDDLSEEEQKIIKEAAIEAGEYQRKANRKANEEALEELKAEGIKVNEFSQKEKEKIKELIQPVIDKYSKKYGEDLYQQMNEQLKKMRGEN</sequence>
<dbReference type="PIRSF" id="PIRSF006470">
    <property type="entry name" value="DctB"/>
    <property type="match status" value="1"/>
</dbReference>
<dbReference type="NCBIfam" id="NF037995">
    <property type="entry name" value="TRAP_S1"/>
    <property type="match status" value="1"/>
</dbReference>
<dbReference type="PANTHER" id="PTHR33376">
    <property type="match status" value="1"/>
</dbReference>